<dbReference type="SMART" id="SM01089">
    <property type="entry name" value="Connexin_CCC"/>
    <property type="match status" value="1"/>
</dbReference>
<keyword evidence="6 15" id="KW-0812">Transmembrane</keyword>
<evidence type="ECO:0000256" key="6">
    <source>
        <dbReference type="ARBA" id="ARBA00022692"/>
    </source>
</evidence>
<dbReference type="CDD" id="cd11574">
    <property type="entry name" value="GH99"/>
    <property type="match status" value="1"/>
</dbReference>
<comment type="similarity">
    <text evidence="4">Belongs to the glycosyl hydrolase 99 family.</text>
</comment>
<dbReference type="InterPro" id="IPR026071">
    <property type="entry name" value="Glyco_Hydrolase_99"/>
</dbReference>
<dbReference type="InterPro" id="IPR013092">
    <property type="entry name" value="Connexin_N"/>
</dbReference>
<evidence type="ECO:0000256" key="5">
    <source>
        <dbReference type="ARBA" id="ARBA00022475"/>
    </source>
</evidence>
<feature type="coiled-coil region" evidence="16">
    <location>
        <begin position="111"/>
        <end position="141"/>
    </location>
</feature>
<evidence type="ECO:0000256" key="11">
    <source>
        <dbReference type="ARBA" id="ARBA00022989"/>
    </source>
</evidence>
<dbReference type="InterPro" id="IPR017990">
    <property type="entry name" value="Connexin_CS"/>
</dbReference>
<dbReference type="PANTHER" id="PTHR13572:SF1">
    <property type="entry name" value="GLYCOPROTEIN ENDO-ALPHA-1,2-MANNOSIDASE"/>
    <property type="match status" value="1"/>
</dbReference>
<keyword evidence="12" id="KW-0333">Golgi apparatus</keyword>
<feature type="region of interest" description="Disordered" evidence="17">
    <location>
        <begin position="393"/>
        <end position="465"/>
    </location>
</feature>
<keyword evidence="16" id="KW-0175">Coiled coil</keyword>
<dbReference type="GO" id="GO:0005922">
    <property type="term" value="C:connexin complex"/>
    <property type="evidence" value="ECO:0007669"/>
    <property type="project" value="InterPro"/>
</dbReference>
<evidence type="ECO:0000259" key="20">
    <source>
        <dbReference type="SMART" id="SM01089"/>
    </source>
</evidence>
<dbReference type="GO" id="GO:0000139">
    <property type="term" value="C:Golgi membrane"/>
    <property type="evidence" value="ECO:0007669"/>
    <property type="project" value="UniProtKB-SubCell"/>
</dbReference>
<organism evidence="21 22">
    <name type="scientific">Tachysurus vachellii</name>
    <name type="common">Darkbarbel catfish</name>
    <name type="synonym">Pelteobagrus vachellii</name>
    <dbReference type="NCBI Taxonomy" id="175792"/>
    <lineage>
        <taxon>Eukaryota</taxon>
        <taxon>Metazoa</taxon>
        <taxon>Chordata</taxon>
        <taxon>Craniata</taxon>
        <taxon>Vertebrata</taxon>
        <taxon>Euteleostomi</taxon>
        <taxon>Actinopterygii</taxon>
        <taxon>Neopterygii</taxon>
        <taxon>Teleostei</taxon>
        <taxon>Ostariophysi</taxon>
        <taxon>Siluriformes</taxon>
        <taxon>Bagridae</taxon>
        <taxon>Tachysurus</taxon>
    </lineage>
</organism>
<keyword evidence="7" id="KW-0378">Hydrolase</keyword>
<evidence type="ECO:0000256" key="17">
    <source>
        <dbReference type="SAM" id="MobiDB-lite"/>
    </source>
</evidence>
<comment type="subcellular location">
    <subcellularLocation>
        <location evidence="2">Cell junction</location>
        <location evidence="2">Gap junction</location>
    </subcellularLocation>
    <subcellularLocation>
        <location evidence="3 15">Cell membrane</location>
        <topology evidence="3 15">Multi-pass membrane protein</topology>
    </subcellularLocation>
    <subcellularLocation>
        <location evidence="1">Golgi apparatus membrane</location>
        <topology evidence="1">Single-pass type II membrane protein</topology>
    </subcellularLocation>
</comment>
<feature type="transmembrane region" description="Helical" evidence="18">
    <location>
        <begin position="209"/>
        <end position="228"/>
    </location>
</feature>
<dbReference type="Gene3D" id="1.20.1440.80">
    <property type="entry name" value="Gap junction channel protein cysteine-rich domain"/>
    <property type="match status" value="1"/>
</dbReference>
<evidence type="ECO:0000256" key="4">
    <source>
        <dbReference type="ARBA" id="ARBA00009559"/>
    </source>
</evidence>
<keyword evidence="9" id="KW-0965">Cell junction</keyword>
<dbReference type="InterPro" id="IPR038359">
    <property type="entry name" value="Connexin_N_sf"/>
</dbReference>
<evidence type="ECO:0000256" key="9">
    <source>
        <dbReference type="ARBA" id="ARBA00022949"/>
    </source>
</evidence>
<accession>A0AA88SNV5</accession>
<name>A0AA88SNV5_TACVA</name>
<dbReference type="Pfam" id="PF16317">
    <property type="entry name" value="Glyco_hydro_99"/>
    <property type="match status" value="1"/>
</dbReference>
<dbReference type="FunFam" id="1.20.1440.80:FF:000001">
    <property type="entry name" value="Gap junction alpha-1"/>
    <property type="match status" value="1"/>
</dbReference>
<proteinExistence type="inferred from homology"/>
<evidence type="ECO:0000256" key="10">
    <source>
        <dbReference type="ARBA" id="ARBA00022968"/>
    </source>
</evidence>
<gene>
    <name evidence="21" type="ORF">Q7C36_011277</name>
</gene>
<dbReference type="Gene3D" id="3.20.20.80">
    <property type="entry name" value="Glycosidases"/>
    <property type="match status" value="1"/>
</dbReference>
<feature type="domain" description="Connexin cysteine-rich" evidence="20">
    <location>
        <begin position="167"/>
        <end position="233"/>
    </location>
</feature>
<evidence type="ECO:0000256" key="1">
    <source>
        <dbReference type="ARBA" id="ARBA00004323"/>
    </source>
</evidence>
<feature type="transmembrane region" description="Helical" evidence="18">
    <location>
        <begin position="493"/>
        <end position="511"/>
    </location>
</feature>
<dbReference type="GO" id="GO:0004569">
    <property type="term" value="F:glycoprotein endo-alpha-1,2-mannosidase activity"/>
    <property type="evidence" value="ECO:0007669"/>
    <property type="project" value="UniProtKB-EC"/>
</dbReference>
<keyword evidence="22" id="KW-1185">Reference proteome</keyword>
<dbReference type="FunFam" id="3.20.20.80:FF:000019">
    <property type="entry name" value="glycoprotein endo-alpha-1,2-mannosidase"/>
    <property type="match status" value="1"/>
</dbReference>
<evidence type="ECO:0000256" key="13">
    <source>
        <dbReference type="ARBA" id="ARBA00023136"/>
    </source>
</evidence>
<comment type="similarity">
    <text evidence="15">Belongs to the connexin family.</text>
</comment>
<feature type="compositionally biased region" description="Low complexity" evidence="17">
    <location>
        <begin position="422"/>
        <end position="445"/>
    </location>
</feature>
<comment type="catalytic activity">
    <reaction evidence="14">
        <text>N-{alpha-Glc-(1-&gt;3)-alpha-Man-(1-&gt;2)-alpha-Man-(1-&gt;2)-alpha-Man-(1-&gt;3)-[alpha-Man-(1-&gt;2)-alpha-Man-(1-&gt;3)-[alpha-Man-(1-&gt;2)-alpha-Man-(1-&gt;6)]-alpha-Man-(1-&gt;6)]-beta-Man-(1-&gt;4)-beta-GlcNAc-(1-&gt;4)-beta-GlcNAc}-L-asparaginyl-[protein] + H2O = alpha-D-glucosyl-(1-&gt;3)-D-mannopyranose + N(4)-{alpha-D-Man-(1-&gt;2)-alpha-D-Man-(1-&gt;3)-[alpha-D-Man-(1-&gt;2)-alpha-D-Man-(1-&gt;3)-[alpha-D-Man-(1-&gt;2)-alpha-D-Man-(1-&gt;6)]-alpha-D-Man-(1-&gt;6)]-beta-D-Man-(1-&gt;4)-beta-D-GlaNAc-(1-&gt;4)-beta-D-GlcNAc}-L-asparaginyl-[protein] (N-glucan mannose isomer 8A1,2,3B1,2)</text>
        <dbReference type="Rhea" id="RHEA:54824"/>
        <dbReference type="Rhea" id="RHEA-COMP:14010"/>
        <dbReference type="Rhea" id="RHEA-COMP:14011"/>
        <dbReference type="ChEBI" id="CHEBI:15377"/>
        <dbReference type="ChEBI" id="CHEBI:52996"/>
        <dbReference type="ChEBI" id="CHEBI:59080"/>
        <dbReference type="ChEBI" id="CHEBI:60627"/>
        <dbReference type="EC" id="3.2.1.130"/>
    </reaction>
</comment>
<evidence type="ECO:0000313" key="22">
    <source>
        <dbReference type="Proteomes" id="UP001187315"/>
    </source>
</evidence>
<dbReference type="PROSITE" id="PS00408">
    <property type="entry name" value="CONNEXINS_2"/>
    <property type="match status" value="1"/>
</dbReference>
<evidence type="ECO:0000256" key="12">
    <source>
        <dbReference type="ARBA" id="ARBA00023034"/>
    </source>
</evidence>
<feature type="compositionally biased region" description="Acidic residues" evidence="17">
    <location>
        <begin position="400"/>
        <end position="409"/>
    </location>
</feature>
<evidence type="ECO:0000259" key="19">
    <source>
        <dbReference type="SMART" id="SM00037"/>
    </source>
</evidence>
<sequence>MGDWNLLGSILEEVHIHSTIVGKIWLTILFIFRMLVLGVAAEDVWVDEQSEFICNTEQPGCKNVCYDQAFPISLIRFWVLQIIFVSSPSLVYMGHALYRLRALDKERHKKKVQLRAELEETEFLLEEHKRLERELRKLEEHKKIKKAPLRGSLLRTYIIHILTRSVLEVGFIVGQYILYGIGLDPLFKCDRVPCPNTVDCYVSRPTEKTIFMVFMIVIAGVSLLLNLLEISHLGSKKIKDALSGLQFTEDDSLCRAKQAALENLALRKTAKISIQSGPMDHLYLPSMGPNTMVAEQRHSIFSGTTIPVSCIIQTRQDIQGIFHNGRLQSLTEQHNAEADQNDDLPPESSTGSYRDSLLQCRLSTSAQQSHEGQLAQRPSHSEIPGCILSAMHRPSQVPEPNEDGTDSSDSDFYPHPRKTSFMARMPSDSASDSPSCPSTRSSESELGSLNDLPMNPPPGGRRMSMAKHKTCRNVTTGMNNMTEKRLQDTERKICLALTILSLFILVVLKILSPGDRIPADGTGLEFVPQEDHGDGGGDDAKVHVTPETNMIKKPWVEKVVSVFNRSVPDEDFPPPNYNLHVFYYTWYGNPRYDGKFIHWNHPLLPHWNPKIVPEYATGTHTPPDDIGASFYPALGPYSSRDPSVIEVHMQQLRTAAIGVLAVSWYPPGMKDDNGEPTENIVPLILEVAAKYKVKVVFHIEPYKGRDDKSVLDNIKYIIDKYGDHSAFFRYKSSSGKLLPFFYIYDSYLQSPDVWAQLLKSTGTRSIRNTAYDGIFIALLVEEKHKHEVLSAGFDGVYTYFATNSFSYGSTQRNWRSIKAFCDSNNLVFIPSVGPGYIDTSIRPWNGQNTRNRINGKYYETSLRAALEIRPEIISVTSFNEWHEGTQIETAIPKTRGQTAYLDYLPYKPTVYLDITRRWAEKFRKEQEQRPQ</sequence>
<reference evidence="21" key="1">
    <citation type="submission" date="2023-08" db="EMBL/GenBank/DDBJ databases">
        <title>Pelteobagrus vachellii genome.</title>
        <authorList>
            <person name="Liu H."/>
        </authorList>
    </citation>
    <scope>NUCLEOTIDE SEQUENCE</scope>
    <source>
        <strain evidence="21">PRFRI_2022a</strain>
        <tissue evidence="21">Muscle</tissue>
    </source>
</reference>
<dbReference type="InterPro" id="IPR000500">
    <property type="entry name" value="Connexin"/>
</dbReference>
<dbReference type="SMART" id="SM00037">
    <property type="entry name" value="CNX"/>
    <property type="match status" value="1"/>
</dbReference>
<dbReference type="Pfam" id="PF00029">
    <property type="entry name" value="Connexin"/>
    <property type="match status" value="1"/>
</dbReference>
<evidence type="ECO:0000256" key="8">
    <source>
        <dbReference type="ARBA" id="ARBA00022868"/>
    </source>
</evidence>
<keyword evidence="8 15" id="KW-0303">Gap junction</keyword>
<comment type="function">
    <text evidence="15">One gap junction consists of a cluster of closely packed pairs of transmembrane channels, the connexons, through which materials of low MW diffuse from one cell to a neighboring cell.</text>
</comment>
<feature type="transmembrane region" description="Helical" evidence="18">
    <location>
        <begin position="153"/>
        <end position="178"/>
    </location>
</feature>
<dbReference type="InterPro" id="IPR019570">
    <property type="entry name" value="Connexin_CCC"/>
</dbReference>
<evidence type="ECO:0000256" key="16">
    <source>
        <dbReference type="SAM" id="Coils"/>
    </source>
</evidence>
<dbReference type="EMBL" id="JAVHJS010000011">
    <property type="protein sequence ID" value="KAK2843062.1"/>
    <property type="molecule type" value="Genomic_DNA"/>
</dbReference>
<comment type="caution">
    <text evidence="21">The sequence shown here is derived from an EMBL/GenBank/DDBJ whole genome shotgun (WGS) entry which is preliminary data.</text>
</comment>
<feature type="domain" description="Connexin N-terminal" evidence="19">
    <location>
        <begin position="43"/>
        <end position="76"/>
    </location>
</feature>
<evidence type="ECO:0000256" key="7">
    <source>
        <dbReference type="ARBA" id="ARBA00022801"/>
    </source>
</evidence>
<dbReference type="AlphaFoldDB" id="A0AA88SNV5"/>
<dbReference type="PANTHER" id="PTHR13572">
    <property type="entry name" value="ENDO-ALPHA-1,2-MANNOSIDASE"/>
    <property type="match status" value="1"/>
</dbReference>
<protein>
    <recommendedName>
        <fullName evidence="15">Gap junction protein</fullName>
    </recommendedName>
</protein>
<dbReference type="PROSITE" id="PS00407">
    <property type="entry name" value="CONNEXINS_1"/>
    <property type="match status" value="1"/>
</dbReference>
<feature type="transmembrane region" description="Helical" evidence="18">
    <location>
        <begin position="20"/>
        <end position="41"/>
    </location>
</feature>
<keyword evidence="11 18" id="KW-1133">Transmembrane helix</keyword>
<comment type="subunit">
    <text evidence="15">A connexon is composed of a hexamer of connexins.</text>
</comment>
<evidence type="ECO:0000256" key="3">
    <source>
        <dbReference type="ARBA" id="ARBA00004651"/>
    </source>
</evidence>
<keyword evidence="10" id="KW-0735">Signal-anchor</keyword>
<keyword evidence="13 18" id="KW-0472">Membrane</keyword>
<evidence type="ECO:0000313" key="21">
    <source>
        <dbReference type="EMBL" id="KAK2843062.1"/>
    </source>
</evidence>
<evidence type="ECO:0000256" key="14">
    <source>
        <dbReference type="ARBA" id="ARBA00049330"/>
    </source>
</evidence>
<evidence type="ECO:0000256" key="2">
    <source>
        <dbReference type="ARBA" id="ARBA00004610"/>
    </source>
</evidence>
<feature type="region of interest" description="Disordered" evidence="17">
    <location>
        <begin position="334"/>
        <end position="353"/>
    </location>
</feature>
<keyword evidence="5" id="KW-1003">Cell membrane</keyword>
<evidence type="ECO:0000256" key="18">
    <source>
        <dbReference type="SAM" id="Phobius"/>
    </source>
</evidence>
<dbReference type="Proteomes" id="UP001187315">
    <property type="component" value="Unassembled WGS sequence"/>
</dbReference>
<dbReference type="PRINTS" id="PR00206">
    <property type="entry name" value="CONNEXIN"/>
</dbReference>
<dbReference type="GO" id="GO:0007154">
    <property type="term" value="P:cell communication"/>
    <property type="evidence" value="ECO:0007669"/>
    <property type="project" value="InterPro"/>
</dbReference>
<evidence type="ECO:0000256" key="15">
    <source>
        <dbReference type="RuleBase" id="RU000630"/>
    </source>
</evidence>